<feature type="region of interest" description="Disordered" evidence="1">
    <location>
        <begin position="96"/>
        <end position="157"/>
    </location>
</feature>
<feature type="compositionally biased region" description="Low complexity" evidence="1">
    <location>
        <begin position="137"/>
        <end position="146"/>
    </location>
</feature>
<dbReference type="EMBL" id="QCYY01001336">
    <property type="protein sequence ID" value="ROT78769.1"/>
    <property type="molecule type" value="Genomic_DNA"/>
</dbReference>
<reference evidence="2 3" key="1">
    <citation type="submission" date="2018-04" db="EMBL/GenBank/DDBJ databases">
        <authorList>
            <person name="Zhang X."/>
            <person name="Yuan J."/>
            <person name="Li F."/>
            <person name="Xiang J."/>
        </authorList>
    </citation>
    <scope>NUCLEOTIDE SEQUENCE [LARGE SCALE GENOMIC DNA]</scope>
    <source>
        <tissue evidence="2">Muscle</tissue>
    </source>
</reference>
<accession>A0A3R7PPQ2</accession>
<evidence type="ECO:0000313" key="2">
    <source>
        <dbReference type="EMBL" id="ROT78769.1"/>
    </source>
</evidence>
<reference evidence="2 3" key="2">
    <citation type="submission" date="2019-01" db="EMBL/GenBank/DDBJ databases">
        <title>The decoding of complex shrimp genome reveals the adaptation for benthos swimmer, frequently molting mechanism and breeding impact on genome.</title>
        <authorList>
            <person name="Sun Y."/>
            <person name="Gao Y."/>
            <person name="Yu Y."/>
        </authorList>
    </citation>
    <scope>NUCLEOTIDE SEQUENCE [LARGE SCALE GENOMIC DNA]</scope>
    <source>
        <tissue evidence="2">Muscle</tissue>
    </source>
</reference>
<gene>
    <name evidence="2" type="ORF">C7M84_002507</name>
</gene>
<evidence type="ECO:0000313" key="3">
    <source>
        <dbReference type="Proteomes" id="UP000283509"/>
    </source>
</evidence>
<name>A0A3R7PPQ2_PENVA</name>
<sequence>MSRHPYTISLDRTKELVARDSPSSFRDFTRDPLKEIKDNPLRDPLRDPLGYRDSLRRPRLEVMGWAKPRLLNDDLSLPNVPGGKAHPRAFRDVIEQHGQQQPQEVGGWGRGWGVSESGSRSRRGGVTMPILSSIQRSSATSTESTPPTSPLANLPYV</sequence>
<proteinExistence type="predicted"/>
<evidence type="ECO:0000256" key="1">
    <source>
        <dbReference type="SAM" id="MobiDB-lite"/>
    </source>
</evidence>
<protein>
    <submittedName>
        <fullName evidence="2">Uncharacterized protein</fullName>
    </submittedName>
</protein>
<comment type="caution">
    <text evidence="2">The sequence shown here is derived from an EMBL/GenBank/DDBJ whole genome shotgun (WGS) entry which is preliminary data.</text>
</comment>
<dbReference type="AlphaFoldDB" id="A0A3R7PPQ2"/>
<keyword evidence="3" id="KW-1185">Reference proteome</keyword>
<organism evidence="2 3">
    <name type="scientific">Penaeus vannamei</name>
    <name type="common">Whiteleg shrimp</name>
    <name type="synonym">Litopenaeus vannamei</name>
    <dbReference type="NCBI Taxonomy" id="6689"/>
    <lineage>
        <taxon>Eukaryota</taxon>
        <taxon>Metazoa</taxon>
        <taxon>Ecdysozoa</taxon>
        <taxon>Arthropoda</taxon>
        <taxon>Crustacea</taxon>
        <taxon>Multicrustacea</taxon>
        <taxon>Malacostraca</taxon>
        <taxon>Eumalacostraca</taxon>
        <taxon>Eucarida</taxon>
        <taxon>Decapoda</taxon>
        <taxon>Dendrobranchiata</taxon>
        <taxon>Penaeoidea</taxon>
        <taxon>Penaeidae</taxon>
        <taxon>Penaeus</taxon>
    </lineage>
</organism>
<dbReference type="OrthoDB" id="548217at2759"/>
<dbReference type="Proteomes" id="UP000283509">
    <property type="component" value="Unassembled WGS sequence"/>
</dbReference>